<dbReference type="EMBL" id="LFJN01000031">
    <property type="protein sequence ID" value="KPI36393.1"/>
    <property type="molecule type" value="Genomic_DNA"/>
</dbReference>
<dbReference type="CDD" id="cd00200">
    <property type="entry name" value="WD40"/>
    <property type="match status" value="1"/>
</dbReference>
<accession>A0A0N1GZ89</accession>
<dbReference type="Gene3D" id="1.25.40.500">
    <property type="entry name" value="TFIID subunit TAF5, NTD2 domain"/>
    <property type="match status" value="1"/>
</dbReference>
<dbReference type="Gene3D" id="2.130.10.10">
    <property type="entry name" value="YVTN repeat-like/Quinoprotein amine dehydrogenase"/>
    <property type="match status" value="2"/>
</dbReference>
<dbReference type="SUPFAM" id="SSF50978">
    <property type="entry name" value="WD40 repeat-like"/>
    <property type="match status" value="1"/>
</dbReference>
<dbReference type="OrthoDB" id="10266330at2759"/>
<evidence type="ECO:0000313" key="12">
    <source>
        <dbReference type="Proteomes" id="UP000038010"/>
    </source>
</evidence>
<keyword evidence="6" id="KW-0804">Transcription</keyword>
<proteinExistence type="inferred from homology"/>
<dbReference type="Pfam" id="PF04494">
    <property type="entry name" value="TFIID_NTD2"/>
    <property type="match status" value="1"/>
</dbReference>
<evidence type="ECO:0000256" key="1">
    <source>
        <dbReference type="ARBA" id="ARBA00004123"/>
    </source>
</evidence>
<dbReference type="Pfam" id="PF00400">
    <property type="entry name" value="WD40"/>
    <property type="match status" value="5"/>
</dbReference>
<keyword evidence="3 8" id="KW-0853">WD repeat</keyword>
<dbReference type="RefSeq" id="XP_017996356.1">
    <property type="nucleotide sequence ID" value="XM_018143024.1"/>
</dbReference>
<dbReference type="InterPro" id="IPR007582">
    <property type="entry name" value="TFIID_NTD2"/>
</dbReference>
<dbReference type="GO" id="GO:0016251">
    <property type="term" value="F:RNA polymerase II general transcription initiation factor activity"/>
    <property type="evidence" value="ECO:0007669"/>
    <property type="project" value="TreeGrafter"/>
</dbReference>
<dbReference type="PROSITE" id="PS50896">
    <property type="entry name" value="LISH"/>
    <property type="match status" value="1"/>
</dbReference>
<dbReference type="SUPFAM" id="SSF160897">
    <property type="entry name" value="Taf5 N-terminal domain-like"/>
    <property type="match status" value="1"/>
</dbReference>
<comment type="caution">
    <text evidence="11">The sequence shown here is derived from an EMBL/GenBank/DDBJ whole genome shotgun (WGS) entry which is preliminary data.</text>
</comment>
<dbReference type="InterPro" id="IPR037264">
    <property type="entry name" value="TFIID_NTD2_sf"/>
</dbReference>
<evidence type="ECO:0000256" key="7">
    <source>
        <dbReference type="ARBA" id="ARBA00023242"/>
    </source>
</evidence>
<dbReference type="Proteomes" id="UP000038010">
    <property type="component" value="Unassembled WGS sequence"/>
</dbReference>
<dbReference type="VEuPathDB" id="FungiDB:AB675_3006"/>
<dbReference type="STRING" id="1664694.A0A0N1GZ89"/>
<feature type="region of interest" description="Disordered" evidence="9">
    <location>
        <begin position="659"/>
        <end position="692"/>
    </location>
</feature>
<sequence>MAAPLPSPGPRASAIPNGSVASSSTTPAVNGIGSAPAQPVNPPAGGAPQLSQQNLNQIVIDYLAKKGYHRTEAVLRAESANQEIPKMEESRPNPNAVQHLAQKYLDVYIKLQAWTDDALDMYKPEVERLSWPFFIYMYLALVEQTNSVIAENFWKKFVEPFRTQHEHDIQLLKSATLPEHLKADGEAKRYLSNKYRVNLSNPANMYCLTFFESLPREQYALLIKILETNIDLRVSDRATDDRYSFASVILRAQDDSNLPPDDEGIPGHKSGNAIITDQANVGNTLATLKLGKLQMDKDTEEDVRADLEEIDSKMPPAPGQSTLVETHEKINIKQEEDEDGPTRTEIPFPVSTSRDVHMEVTKIRESRDRLKVEGRTGGIGPGVSVCMYTFHNSADSINCMDFSSDLKLAATGMAESYIRVWTLDGSALGPQSNGQAQASQRLIGHGAPVYAVRFAPAVGPYDESSTGTGVKWLLSGGGDGNILLWSLDTFQAVVKYQGHTGPVWSLDWSPQSHYFVSGGLDKLGRIWTTDKVHPVRILAGHDKDVEVVAYHPNSAYVFTASTDRTIRMWAVTTGNAVRMFTSHTTPITAVACSPDGKLLASADDNGSIILWDLATGKRMKQMRGHGKGGIWSLSWNNESTILLSGGADNTVRVWDVHGPPKEPAAAKPGEAGKAGDGSGPTMLQSTGAKKGRKEAVVTADQISAFPTKSSPVYHVQMTSMNLALAGSAYLPELQARPSQGS</sequence>
<evidence type="ECO:0000256" key="2">
    <source>
        <dbReference type="ARBA" id="ARBA00009435"/>
    </source>
</evidence>
<comment type="subcellular location">
    <subcellularLocation>
        <location evidence="1">Nucleus</location>
    </subcellularLocation>
</comment>
<evidence type="ECO:0000256" key="3">
    <source>
        <dbReference type="ARBA" id="ARBA00022574"/>
    </source>
</evidence>
<evidence type="ECO:0000256" key="8">
    <source>
        <dbReference type="PROSITE-ProRule" id="PRU00221"/>
    </source>
</evidence>
<dbReference type="PRINTS" id="PR00320">
    <property type="entry name" value="GPROTEINBRPT"/>
</dbReference>
<evidence type="ECO:0000256" key="6">
    <source>
        <dbReference type="ARBA" id="ARBA00023163"/>
    </source>
</evidence>
<keyword evidence="5" id="KW-0805">Transcription regulation</keyword>
<reference evidence="11 12" key="1">
    <citation type="submission" date="2015-06" db="EMBL/GenBank/DDBJ databases">
        <title>Draft genome of the ant-associated black yeast Phialophora attae CBS 131958.</title>
        <authorList>
            <person name="Moreno L.F."/>
            <person name="Stielow B.J."/>
            <person name="de Hoog S."/>
            <person name="Vicente V.A."/>
            <person name="Weiss V.A."/>
            <person name="de Vries M."/>
            <person name="Cruz L.M."/>
            <person name="Souza E.M."/>
        </authorList>
    </citation>
    <scope>NUCLEOTIDE SEQUENCE [LARGE SCALE GENOMIC DNA]</scope>
    <source>
        <strain evidence="11 12">CBS 131958</strain>
    </source>
</reference>
<dbReference type="InterPro" id="IPR006594">
    <property type="entry name" value="LisH"/>
</dbReference>
<dbReference type="SMART" id="SM00320">
    <property type="entry name" value="WD40"/>
    <property type="match status" value="6"/>
</dbReference>
<dbReference type="AlphaFoldDB" id="A0A0N1GZ89"/>
<dbReference type="InterPro" id="IPR001680">
    <property type="entry name" value="WD40_rpt"/>
</dbReference>
<feature type="repeat" description="WD" evidence="8">
    <location>
        <begin position="496"/>
        <end position="537"/>
    </location>
</feature>
<dbReference type="PROSITE" id="PS50082">
    <property type="entry name" value="WD_REPEATS_2"/>
    <property type="match status" value="4"/>
</dbReference>
<protein>
    <submittedName>
        <fullName evidence="11">Transcription initiation factor TFIID subunit 5</fullName>
    </submittedName>
</protein>
<feature type="compositionally biased region" description="Polar residues" evidence="9">
    <location>
        <begin position="19"/>
        <end position="28"/>
    </location>
</feature>
<dbReference type="GeneID" id="28734904"/>
<evidence type="ECO:0000256" key="9">
    <source>
        <dbReference type="SAM" id="MobiDB-lite"/>
    </source>
</evidence>
<dbReference type="PROSITE" id="PS50294">
    <property type="entry name" value="WD_REPEATS_REGION"/>
    <property type="match status" value="4"/>
</dbReference>
<dbReference type="PANTHER" id="PTHR19879:SF1">
    <property type="entry name" value="CANNONBALL-RELATED"/>
    <property type="match status" value="1"/>
</dbReference>
<dbReference type="Pfam" id="PF08513">
    <property type="entry name" value="LisH"/>
    <property type="match status" value="1"/>
</dbReference>
<dbReference type="InterPro" id="IPR015943">
    <property type="entry name" value="WD40/YVTN_repeat-like_dom_sf"/>
</dbReference>
<feature type="repeat" description="WD" evidence="8">
    <location>
        <begin position="580"/>
        <end position="621"/>
    </location>
</feature>
<organism evidence="11 12">
    <name type="scientific">Cyphellophora attinorum</name>
    <dbReference type="NCBI Taxonomy" id="1664694"/>
    <lineage>
        <taxon>Eukaryota</taxon>
        <taxon>Fungi</taxon>
        <taxon>Dikarya</taxon>
        <taxon>Ascomycota</taxon>
        <taxon>Pezizomycotina</taxon>
        <taxon>Eurotiomycetes</taxon>
        <taxon>Chaetothyriomycetidae</taxon>
        <taxon>Chaetothyriales</taxon>
        <taxon>Cyphellophoraceae</taxon>
        <taxon>Cyphellophora</taxon>
    </lineage>
</organism>
<evidence type="ECO:0000313" key="11">
    <source>
        <dbReference type="EMBL" id="KPI36393.1"/>
    </source>
</evidence>
<evidence type="ECO:0000256" key="4">
    <source>
        <dbReference type="ARBA" id="ARBA00022737"/>
    </source>
</evidence>
<name>A0A0N1GZ89_9EURO</name>
<dbReference type="InterPro" id="IPR020472">
    <property type="entry name" value="WD40_PAC1"/>
</dbReference>
<dbReference type="SMART" id="SM00667">
    <property type="entry name" value="LisH"/>
    <property type="match status" value="1"/>
</dbReference>
<dbReference type="GO" id="GO:0003743">
    <property type="term" value="F:translation initiation factor activity"/>
    <property type="evidence" value="ECO:0007669"/>
    <property type="project" value="UniProtKB-KW"/>
</dbReference>
<feature type="repeat" description="WD" evidence="8">
    <location>
        <begin position="630"/>
        <end position="656"/>
    </location>
</feature>
<gene>
    <name evidence="11" type="ORF">AB675_3006</name>
</gene>
<comment type="similarity">
    <text evidence="2">Belongs to the WD repeat TAF5 family.</text>
</comment>
<dbReference type="PANTHER" id="PTHR19879">
    <property type="entry name" value="TRANSCRIPTION INITIATION FACTOR TFIID"/>
    <property type="match status" value="1"/>
</dbReference>
<keyword evidence="7" id="KW-0539">Nucleus</keyword>
<keyword evidence="11" id="KW-0396">Initiation factor</keyword>
<keyword evidence="12" id="KW-1185">Reference proteome</keyword>
<dbReference type="GO" id="GO:0005669">
    <property type="term" value="C:transcription factor TFIID complex"/>
    <property type="evidence" value="ECO:0007669"/>
    <property type="project" value="TreeGrafter"/>
</dbReference>
<dbReference type="PROSITE" id="PS00678">
    <property type="entry name" value="WD_REPEATS_1"/>
    <property type="match status" value="2"/>
</dbReference>
<dbReference type="GO" id="GO:0006367">
    <property type="term" value="P:transcription initiation at RNA polymerase II promoter"/>
    <property type="evidence" value="ECO:0007669"/>
    <property type="project" value="TreeGrafter"/>
</dbReference>
<dbReference type="CDD" id="cd08044">
    <property type="entry name" value="TAF5_NTD2"/>
    <property type="match status" value="1"/>
</dbReference>
<evidence type="ECO:0000256" key="5">
    <source>
        <dbReference type="ARBA" id="ARBA00023015"/>
    </source>
</evidence>
<keyword evidence="4" id="KW-0677">Repeat</keyword>
<evidence type="ECO:0000259" key="10">
    <source>
        <dbReference type="Pfam" id="PF04494"/>
    </source>
</evidence>
<feature type="repeat" description="WD" evidence="8">
    <location>
        <begin position="538"/>
        <end position="579"/>
    </location>
</feature>
<feature type="region of interest" description="Disordered" evidence="9">
    <location>
        <begin position="1"/>
        <end position="49"/>
    </location>
</feature>
<keyword evidence="11" id="KW-0648">Protein biosynthesis</keyword>
<dbReference type="InterPro" id="IPR019775">
    <property type="entry name" value="WD40_repeat_CS"/>
</dbReference>
<feature type="domain" description="TFIID subunit TAF5 NTD2" evidence="10">
    <location>
        <begin position="101"/>
        <end position="230"/>
    </location>
</feature>
<dbReference type="InterPro" id="IPR036322">
    <property type="entry name" value="WD40_repeat_dom_sf"/>
</dbReference>